<keyword evidence="1" id="KW-1133">Transmembrane helix</keyword>
<organism evidence="2 3">
    <name type="scientific">Xylophilus rhododendri</name>
    <dbReference type="NCBI Taxonomy" id="2697032"/>
    <lineage>
        <taxon>Bacteria</taxon>
        <taxon>Pseudomonadati</taxon>
        <taxon>Pseudomonadota</taxon>
        <taxon>Betaproteobacteria</taxon>
        <taxon>Burkholderiales</taxon>
        <taxon>Xylophilus</taxon>
    </lineage>
</organism>
<keyword evidence="1" id="KW-0812">Transmembrane</keyword>
<sequence length="91" mass="10362">MTPPPTAPIPDPKPSRSPNFVVWMVVGVLAVVLWQTSASREVDSIETHRRVVENCWDAVESKLPTQRSRTEQIQTCERMERGFKQMYGSGF</sequence>
<dbReference type="AlphaFoldDB" id="A0A857J035"/>
<proteinExistence type="predicted"/>
<dbReference type="KEGG" id="xyk:GT347_03255"/>
<keyword evidence="1" id="KW-0472">Membrane</keyword>
<keyword evidence="3" id="KW-1185">Reference proteome</keyword>
<gene>
    <name evidence="2" type="ORF">GT347_03255</name>
</gene>
<evidence type="ECO:0000313" key="2">
    <source>
        <dbReference type="EMBL" id="QHI97086.1"/>
    </source>
</evidence>
<dbReference type="Proteomes" id="UP000464787">
    <property type="component" value="Chromosome"/>
</dbReference>
<protein>
    <submittedName>
        <fullName evidence="2">Uncharacterized protein</fullName>
    </submittedName>
</protein>
<evidence type="ECO:0000313" key="3">
    <source>
        <dbReference type="Proteomes" id="UP000464787"/>
    </source>
</evidence>
<accession>A0A857J035</accession>
<feature type="transmembrane region" description="Helical" evidence="1">
    <location>
        <begin position="20"/>
        <end position="39"/>
    </location>
</feature>
<reference evidence="2 3" key="1">
    <citation type="submission" date="2020-01" db="EMBL/GenBank/DDBJ databases">
        <title>Genome sequencing of strain KACC 21265.</title>
        <authorList>
            <person name="Heo J."/>
            <person name="Kim S.-J."/>
            <person name="Kim J.-S."/>
            <person name="Hong S.-B."/>
            <person name="Kwon S.-W."/>
        </authorList>
    </citation>
    <scope>NUCLEOTIDE SEQUENCE [LARGE SCALE GENOMIC DNA]</scope>
    <source>
        <strain evidence="2 3">KACC 21265</strain>
    </source>
</reference>
<dbReference type="RefSeq" id="WP_160550604.1">
    <property type="nucleotide sequence ID" value="NZ_CP047650.1"/>
</dbReference>
<name>A0A857J035_9BURK</name>
<evidence type="ECO:0000256" key="1">
    <source>
        <dbReference type="SAM" id="Phobius"/>
    </source>
</evidence>
<dbReference type="EMBL" id="CP047650">
    <property type="protein sequence ID" value="QHI97086.1"/>
    <property type="molecule type" value="Genomic_DNA"/>
</dbReference>